<dbReference type="GO" id="GO:0051603">
    <property type="term" value="P:proteolysis involved in protein catabolic process"/>
    <property type="evidence" value="ECO:0007669"/>
    <property type="project" value="TreeGrafter"/>
</dbReference>
<name>A0A812PRV7_9DINO</name>
<keyword evidence="3" id="KW-0862">Zinc</keyword>
<sequence length="654" mass="73407">MQPGERRTVVEELVPMLIEVADNSKLEELLVDLDEQEVLWLLSQVDEDTIKSLKIPEPRKILVGGELARRLTRSTAAYAQRKCLNCLWDFLNENEGDSWAKASALVLATFHSRLTAQLEVLDTKLLRQACEYLKSRDSARSFAMDFFDSDLGISTLEQWPPTNSSSIFAELARHLDVKHDEKLDLLATAYEHDGSDEDVRSALRQLLSQRIMQQGSSGEDKHLEGLLLKVFLEGKEEIPTEVMQELSLRPESFEKLSAEQRMRLAEMLKKANRKAEGARVALAAAELFSAKSMEDESQDAIMYALSLDHTDANTSTVLFQLVRSIRGKCKELSSKLEKAQEALAKPPVWHLTWDLSGYDFAHFTEKRQQFSENFQLGASGVEAKLCLTPKASPDKAGVLLFVSEPVWVKCRCQSGSWERTLEHEFAKTEDGSLLGCGWPKSIPISFLTSGITFHLLSVRRPGSSLRLVAPSSMEPISRPPRPPLPLVGLTFLRPQQPQPHTVWCTCGVPELARSWGKWYYEVQMVNGISNPQIGWLTTEFQPGDRSIRGVGDDPYGWAFDGVRGCWWHDGRHPLKLDSWRLGDVLGFAIDLNEGTMQLCTEGGTVTMPAKAHGSLYPAVSTSGLFCMHLSRSAWRLQPPEGYQDWCRGDLSWAD</sequence>
<protein>
    <submittedName>
        <fullName evidence="5">RSPRY1 protein</fullName>
    </submittedName>
</protein>
<dbReference type="GO" id="GO:0008270">
    <property type="term" value="F:zinc ion binding"/>
    <property type="evidence" value="ECO:0007669"/>
    <property type="project" value="UniProtKB-KW"/>
</dbReference>
<dbReference type="GO" id="GO:0005737">
    <property type="term" value="C:cytoplasm"/>
    <property type="evidence" value="ECO:0007669"/>
    <property type="project" value="TreeGrafter"/>
</dbReference>
<accession>A0A812PRV7</accession>
<dbReference type="GO" id="GO:0004842">
    <property type="term" value="F:ubiquitin-protein transferase activity"/>
    <property type="evidence" value="ECO:0007669"/>
    <property type="project" value="InterPro"/>
</dbReference>
<dbReference type="CDD" id="cd11709">
    <property type="entry name" value="SPRY"/>
    <property type="match status" value="1"/>
</dbReference>
<dbReference type="OrthoDB" id="415408at2759"/>
<evidence type="ECO:0000256" key="1">
    <source>
        <dbReference type="ARBA" id="ARBA00022723"/>
    </source>
</evidence>
<organism evidence="5 6">
    <name type="scientific">Symbiodinium natans</name>
    <dbReference type="NCBI Taxonomy" id="878477"/>
    <lineage>
        <taxon>Eukaryota</taxon>
        <taxon>Sar</taxon>
        <taxon>Alveolata</taxon>
        <taxon>Dinophyceae</taxon>
        <taxon>Suessiales</taxon>
        <taxon>Symbiodiniaceae</taxon>
        <taxon>Symbiodinium</taxon>
    </lineage>
</organism>
<keyword evidence="6" id="KW-1185">Reference proteome</keyword>
<evidence type="ECO:0000259" key="4">
    <source>
        <dbReference type="PROSITE" id="PS50188"/>
    </source>
</evidence>
<feature type="domain" description="B30.2/SPRY" evidence="4">
    <location>
        <begin position="451"/>
        <end position="638"/>
    </location>
</feature>
<dbReference type="Proteomes" id="UP000604046">
    <property type="component" value="Unassembled WGS sequence"/>
</dbReference>
<keyword evidence="2" id="KW-0863">Zinc-finger</keyword>
<evidence type="ECO:0000313" key="6">
    <source>
        <dbReference type="Proteomes" id="UP000604046"/>
    </source>
</evidence>
<dbReference type="SUPFAM" id="SSF49899">
    <property type="entry name" value="Concanavalin A-like lectins/glucanases"/>
    <property type="match status" value="1"/>
</dbReference>
<dbReference type="Pfam" id="PF00622">
    <property type="entry name" value="SPRY"/>
    <property type="match status" value="1"/>
</dbReference>
<dbReference type="InterPro" id="IPR043136">
    <property type="entry name" value="B30.2/SPRY_sf"/>
</dbReference>
<dbReference type="PANTHER" id="PTHR13363:SF5">
    <property type="entry name" value="E3 UBIQUITIN-PROTEIN LIGASE RNF123"/>
    <property type="match status" value="1"/>
</dbReference>
<evidence type="ECO:0000313" key="5">
    <source>
        <dbReference type="EMBL" id="CAE7353663.1"/>
    </source>
</evidence>
<dbReference type="PANTHER" id="PTHR13363">
    <property type="entry name" value="RING FINGER AND SRY DOMAIN-CONTAINING"/>
    <property type="match status" value="1"/>
</dbReference>
<dbReference type="InterPro" id="IPR003877">
    <property type="entry name" value="SPRY_dom"/>
</dbReference>
<proteinExistence type="predicted"/>
<dbReference type="InterPro" id="IPR013320">
    <property type="entry name" value="ConA-like_dom_sf"/>
</dbReference>
<dbReference type="AlphaFoldDB" id="A0A812PRV7"/>
<gene>
    <name evidence="5" type="primary">RSPRY1</name>
    <name evidence="5" type="ORF">SNAT2548_LOCUS18715</name>
</gene>
<reference evidence="5" key="1">
    <citation type="submission" date="2021-02" db="EMBL/GenBank/DDBJ databases">
        <authorList>
            <person name="Dougan E. K."/>
            <person name="Rhodes N."/>
            <person name="Thang M."/>
            <person name="Chan C."/>
        </authorList>
    </citation>
    <scope>NUCLEOTIDE SEQUENCE</scope>
</reference>
<dbReference type="Gene3D" id="2.60.120.920">
    <property type="match status" value="1"/>
</dbReference>
<evidence type="ECO:0000256" key="2">
    <source>
        <dbReference type="ARBA" id="ARBA00022771"/>
    </source>
</evidence>
<comment type="caution">
    <text evidence="5">The sequence shown here is derived from an EMBL/GenBank/DDBJ whole genome shotgun (WGS) entry which is preliminary data.</text>
</comment>
<dbReference type="InterPro" id="IPR045129">
    <property type="entry name" value="RNF123/RKP/RSPRY1"/>
</dbReference>
<evidence type="ECO:0000256" key="3">
    <source>
        <dbReference type="ARBA" id="ARBA00022833"/>
    </source>
</evidence>
<keyword evidence="1" id="KW-0479">Metal-binding</keyword>
<dbReference type="InterPro" id="IPR001870">
    <property type="entry name" value="B30.2/SPRY"/>
</dbReference>
<dbReference type="PROSITE" id="PS50188">
    <property type="entry name" value="B302_SPRY"/>
    <property type="match status" value="1"/>
</dbReference>
<dbReference type="EMBL" id="CAJNDS010002153">
    <property type="protein sequence ID" value="CAE7353663.1"/>
    <property type="molecule type" value="Genomic_DNA"/>
</dbReference>
<dbReference type="SMART" id="SM00449">
    <property type="entry name" value="SPRY"/>
    <property type="match status" value="1"/>
</dbReference>